<dbReference type="InterPro" id="IPR003439">
    <property type="entry name" value="ABC_transporter-like_ATP-bd"/>
</dbReference>
<protein>
    <recommendedName>
        <fullName evidence="8">ABC transporter domain-containing protein</fullName>
    </recommendedName>
</protein>
<dbReference type="GO" id="GO:0006635">
    <property type="term" value="P:fatty acid beta-oxidation"/>
    <property type="evidence" value="ECO:0007669"/>
    <property type="project" value="TreeGrafter"/>
</dbReference>
<accession>A0A8J5X4E2</accession>
<evidence type="ECO:0000313" key="10">
    <source>
        <dbReference type="Proteomes" id="UP000751190"/>
    </source>
</evidence>
<dbReference type="AlphaFoldDB" id="A0A8J5X4E2"/>
<dbReference type="Pfam" id="PF06472">
    <property type="entry name" value="ABC_membrane_2"/>
    <property type="match status" value="1"/>
</dbReference>
<dbReference type="GO" id="GO:0016887">
    <property type="term" value="F:ATP hydrolysis activity"/>
    <property type="evidence" value="ECO:0007669"/>
    <property type="project" value="InterPro"/>
</dbReference>
<evidence type="ECO:0000259" key="8">
    <source>
        <dbReference type="PROSITE" id="PS50893"/>
    </source>
</evidence>
<comment type="caution">
    <text evidence="9">The sequence shown here is derived from an EMBL/GenBank/DDBJ whole genome shotgun (WGS) entry which is preliminary data.</text>
</comment>
<dbReference type="Proteomes" id="UP000751190">
    <property type="component" value="Unassembled WGS sequence"/>
</dbReference>
<dbReference type="Pfam" id="PF00005">
    <property type="entry name" value="ABC_tran"/>
    <property type="match status" value="1"/>
</dbReference>
<keyword evidence="7" id="KW-0472">Membrane</keyword>
<dbReference type="PROSITE" id="PS50893">
    <property type="entry name" value="ABC_TRANSPORTER_2"/>
    <property type="match status" value="1"/>
</dbReference>
<proteinExistence type="inferred from homology"/>
<dbReference type="GO" id="GO:0005524">
    <property type="term" value="F:ATP binding"/>
    <property type="evidence" value="ECO:0007669"/>
    <property type="project" value="UniProtKB-KW"/>
</dbReference>
<dbReference type="GO" id="GO:0005778">
    <property type="term" value="C:peroxisomal membrane"/>
    <property type="evidence" value="ECO:0007669"/>
    <property type="project" value="TreeGrafter"/>
</dbReference>
<evidence type="ECO:0000256" key="7">
    <source>
        <dbReference type="ARBA" id="ARBA00023136"/>
    </source>
</evidence>
<evidence type="ECO:0000256" key="3">
    <source>
        <dbReference type="ARBA" id="ARBA00022692"/>
    </source>
</evidence>
<evidence type="ECO:0000313" key="9">
    <source>
        <dbReference type="EMBL" id="KAG8460646.1"/>
    </source>
</evidence>
<dbReference type="GO" id="GO:0007031">
    <property type="term" value="P:peroxisome organization"/>
    <property type="evidence" value="ECO:0007669"/>
    <property type="project" value="TreeGrafter"/>
</dbReference>
<keyword evidence="10" id="KW-1185">Reference proteome</keyword>
<gene>
    <name evidence="9" type="ORF">KFE25_011421</name>
</gene>
<reference evidence="9" key="1">
    <citation type="submission" date="2021-05" db="EMBL/GenBank/DDBJ databases">
        <title>The genome of the haptophyte Pavlova lutheri (Diacronema luteri, Pavlovales) - a model for lipid biosynthesis in eukaryotic algae.</title>
        <authorList>
            <person name="Hulatt C.J."/>
            <person name="Posewitz M.C."/>
        </authorList>
    </citation>
    <scope>NUCLEOTIDE SEQUENCE</scope>
    <source>
        <strain evidence="9">NIVA-4/92</strain>
    </source>
</reference>
<dbReference type="PANTHER" id="PTHR11384:SF59">
    <property type="entry name" value="LYSOSOMAL COBALAMIN TRANSPORTER ABCD4"/>
    <property type="match status" value="1"/>
</dbReference>
<dbReference type="PANTHER" id="PTHR11384">
    <property type="entry name" value="ATP-BINDING CASSETTE, SUB-FAMILY D MEMBER"/>
    <property type="match status" value="1"/>
</dbReference>
<comment type="similarity">
    <text evidence="1">Belongs to the ABC transporter superfamily. ABCD family. Peroxisomal fatty acyl CoA transporter (TC 3.A.1.203) subfamily.</text>
</comment>
<dbReference type="GO" id="GO:0005324">
    <property type="term" value="F:long-chain fatty acid transmembrane transporter activity"/>
    <property type="evidence" value="ECO:0007669"/>
    <property type="project" value="TreeGrafter"/>
</dbReference>
<evidence type="ECO:0000256" key="5">
    <source>
        <dbReference type="ARBA" id="ARBA00022840"/>
    </source>
</evidence>
<dbReference type="GO" id="GO:0042760">
    <property type="term" value="P:very long-chain fatty acid catabolic process"/>
    <property type="evidence" value="ECO:0007669"/>
    <property type="project" value="TreeGrafter"/>
</dbReference>
<dbReference type="Gene3D" id="3.40.50.300">
    <property type="entry name" value="P-loop containing nucleotide triphosphate hydrolases"/>
    <property type="match status" value="1"/>
</dbReference>
<dbReference type="InterPro" id="IPR027417">
    <property type="entry name" value="P-loop_NTPase"/>
</dbReference>
<sequence>MSDFAAHLLSAWSRSGRGRAVLAAWALAAAGLTITSSLARRRARAEAKAAAAAAAADGTLARADGGDSAVVPARGAPKPASATRVIVRTLVPAWRSAPVAHAASLALAIGLRRWAATRMSVEIGALGGLLATREWDALFAREISFAIWALPTAALAAATQYATARLALALRAALEREWRAAVASGALGRIAARAGADGGASGAGGTSGSTVALVGATAAVASPPLALAPADVAVVVSAESDALCAELASLCAGIAKPTIEAAMLIGTLGRLMGARQLAAALGFYAVAGGWVRSIGPAFSALRERQAAAAAALAARHARVQADAEAVHALRAHATEARALGGAWARAARAASALDAQQLLAGTVETYTLRYVGILAAFTAMTPAVYPGVAAAAGATAAGAAAAGATEYFLASLHLLVDLGLCMRDLAGAHRVARTVDGLAARVSRLLDAARDAERAASASEEVVGLGDGGGGGRRLLVEREALELERVTILPPAPAGARPLVRELSVRLAPGESLLVRGPNGAGKTALLRVISGWWTAADGEVRVPAAAVLAYLPQRPLVMPEHSIREALLYPREPAEGGAGAHGSRAQPTDGELTHALREVGLEGLLAAVGARAPRASSVGALDVGDACRGLSGGEQQRLAAARALLARPTLLLLDEPAAATSADFEGWLYAELARRGIGFVTVSHSPAAARWHSRVLELGGADGGWRLVPGGEAQ</sequence>
<organism evidence="9 10">
    <name type="scientific">Diacronema lutheri</name>
    <name type="common">Unicellular marine alga</name>
    <name type="synonym">Monochrysis lutheri</name>
    <dbReference type="NCBI Taxonomy" id="2081491"/>
    <lineage>
        <taxon>Eukaryota</taxon>
        <taxon>Haptista</taxon>
        <taxon>Haptophyta</taxon>
        <taxon>Pavlovophyceae</taxon>
        <taxon>Pavlovales</taxon>
        <taxon>Pavlovaceae</taxon>
        <taxon>Diacronema</taxon>
    </lineage>
</organism>
<dbReference type="InterPro" id="IPR011527">
    <property type="entry name" value="ABC1_TM_dom"/>
</dbReference>
<keyword evidence="6" id="KW-1133">Transmembrane helix</keyword>
<keyword evidence="2" id="KW-0813">Transport</keyword>
<dbReference type="GO" id="GO:0015910">
    <property type="term" value="P:long-chain fatty acid import into peroxisome"/>
    <property type="evidence" value="ECO:0007669"/>
    <property type="project" value="TreeGrafter"/>
</dbReference>
<evidence type="ECO:0000256" key="6">
    <source>
        <dbReference type="ARBA" id="ARBA00022989"/>
    </source>
</evidence>
<dbReference type="SMART" id="SM00382">
    <property type="entry name" value="AAA"/>
    <property type="match status" value="1"/>
</dbReference>
<feature type="domain" description="ABC transporter" evidence="8">
    <location>
        <begin position="482"/>
        <end position="713"/>
    </location>
</feature>
<evidence type="ECO:0000256" key="2">
    <source>
        <dbReference type="ARBA" id="ARBA00022448"/>
    </source>
</evidence>
<keyword evidence="5" id="KW-0067">ATP-binding</keyword>
<dbReference type="OrthoDB" id="422637at2759"/>
<dbReference type="GO" id="GO:0140359">
    <property type="term" value="F:ABC-type transporter activity"/>
    <property type="evidence" value="ECO:0007669"/>
    <property type="project" value="InterPro"/>
</dbReference>
<keyword evidence="3" id="KW-0812">Transmembrane</keyword>
<evidence type="ECO:0000256" key="4">
    <source>
        <dbReference type="ARBA" id="ARBA00022741"/>
    </source>
</evidence>
<dbReference type="OMA" id="ATREWDA"/>
<keyword evidence="4" id="KW-0547">Nucleotide-binding</keyword>
<dbReference type="SUPFAM" id="SSF52540">
    <property type="entry name" value="P-loop containing nucleoside triphosphate hydrolases"/>
    <property type="match status" value="1"/>
</dbReference>
<name>A0A8J5X4E2_DIALT</name>
<dbReference type="InterPro" id="IPR050835">
    <property type="entry name" value="ABC_transporter_sub-D"/>
</dbReference>
<dbReference type="InterPro" id="IPR003593">
    <property type="entry name" value="AAA+_ATPase"/>
</dbReference>
<evidence type="ECO:0000256" key="1">
    <source>
        <dbReference type="ARBA" id="ARBA00008575"/>
    </source>
</evidence>
<dbReference type="EMBL" id="JAGTXO010000031">
    <property type="protein sequence ID" value="KAG8460646.1"/>
    <property type="molecule type" value="Genomic_DNA"/>
</dbReference>